<dbReference type="Proteomes" id="UP000694920">
    <property type="component" value="Unplaced"/>
</dbReference>
<keyword evidence="1" id="KW-1185">Reference proteome</keyword>
<name>A0AAJ7BKR5_CEPCN</name>
<evidence type="ECO:0000313" key="1">
    <source>
        <dbReference type="Proteomes" id="UP000694920"/>
    </source>
</evidence>
<gene>
    <name evidence="2" type="primary">LOC107264569</name>
</gene>
<dbReference type="AlphaFoldDB" id="A0AAJ7BKR5"/>
<dbReference type="RefSeq" id="XP_015588458.1">
    <property type="nucleotide sequence ID" value="XM_015732972.2"/>
</dbReference>
<evidence type="ECO:0000313" key="2">
    <source>
        <dbReference type="RefSeq" id="XP_015588458.1"/>
    </source>
</evidence>
<dbReference type="GeneID" id="107264569"/>
<dbReference type="Gene3D" id="6.10.250.1400">
    <property type="match status" value="1"/>
</dbReference>
<dbReference type="KEGG" id="ccin:107264569"/>
<proteinExistence type="predicted"/>
<sequence>MAKVYFQKLTHQAQELDAGLKTLSEIWKLHRILIRDCEADSAEAERCIRKLWTDVKSIKADIQHDVDQVTKNSLDMDQFLNETRESFQNAKQECDEIESVFQEYGYAHSTSNSVDMTNNSSSLDSSIMAEDEMEDIDIKFTPDMKWHHRSGTYDTPISVEHSSAKPPVYGIAIPVIKSLASVKENETPNVQSVEIQHTPFHSRFQEPIYSPHFYNLGKK</sequence>
<accession>A0AAJ7BKR5</accession>
<organism evidence="1 2">
    <name type="scientific">Cephus cinctus</name>
    <name type="common">Wheat stem sawfly</name>
    <dbReference type="NCBI Taxonomy" id="211228"/>
    <lineage>
        <taxon>Eukaryota</taxon>
        <taxon>Metazoa</taxon>
        <taxon>Ecdysozoa</taxon>
        <taxon>Arthropoda</taxon>
        <taxon>Hexapoda</taxon>
        <taxon>Insecta</taxon>
        <taxon>Pterygota</taxon>
        <taxon>Neoptera</taxon>
        <taxon>Endopterygota</taxon>
        <taxon>Hymenoptera</taxon>
        <taxon>Cephoidea</taxon>
        <taxon>Cephidae</taxon>
        <taxon>Cephus</taxon>
    </lineage>
</organism>
<protein>
    <submittedName>
        <fullName evidence="2">Uncharacterized protein LOC107264569</fullName>
    </submittedName>
</protein>
<reference evidence="2" key="1">
    <citation type="submission" date="2025-08" db="UniProtKB">
        <authorList>
            <consortium name="RefSeq"/>
        </authorList>
    </citation>
    <scope>IDENTIFICATION</scope>
</reference>